<evidence type="ECO:0000313" key="2">
    <source>
        <dbReference type="WBParaSite" id="HNAJ_0000408601-mRNA-1"/>
    </source>
</evidence>
<dbReference type="AlphaFoldDB" id="A0A0R3TAJ7"/>
<feature type="compositionally biased region" description="Basic and acidic residues" evidence="1">
    <location>
        <begin position="188"/>
        <end position="197"/>
    </location>
</feature>
<feature type="compositionally biased region" description="Polar residues" evidence="1">
    <location>
        <begin position="210"/>
        <end position="219"/>
    </location>
</feature>
<sequence>LDDSSISRNQQSGGHYRRRSNQSTNFHSSGSFPRSQPNPQNPVEEVEEVVVESEPFSNSRQALAGDLERYRRSVFTYNWSNLLDPIILEDLTSVRHYNLVELRIESDGVGGVPQSVYRCLVFPYLLPVVYFLARVHLFEVEQFRIFLPSSVLPQQASQFFLKHCHPNPPPKWQRSGRVLQQQPSPAESEARTAHLKEVLPPPSPLEVEGNVSTTSSILTEKNEQERYNYWQSKQRMWHRGEIDCTPQPEAHLQDGTSPTSPIGEDSPKDGDTADITTKKVGSSDNEDDGWMVPRSRNRRSRNPRR</sequence>
<feature type="region of interest" description="Disordered" evidence="1">
    <location>
        <begin position="1"/>
        <end position="47"/>
    </location>
</feature>
<reference evidence="2" key="1">
    <citation type="submission" date="2017-02" db="UniProtKB">
        <authorList>
            <consortium name="WormBaseParasite"/>
        </authorList>
    </citation>
    <scope>IDENTIFICATION</scope>
</reference>
<feature type="region of interest" description="Disordered" evidence="1">
    <location>
        <begin position="245"/>
        <end position="305"/>
    </location>
</feature>
<feature type="region of interest" description="Disordered" evidence="1">
    <location>
        <begin position="171"/>
        <end position="219"/>
    </location>
</feature>
<dbReference type="STRING" id="102285.A0A0R3TAJ7"/>
<feature type="compositionally biased region" description="Polar residues" evidence="1">
    <location>
        <begin position="21"/>
        <end position="38"/>
    </location>
</feature>
<name>A0A0R3TAJ7_RODNA</name>
<dbReference type="WBParaSite" id="HNAJ_0000408601-mRNA-1">
    <property type="protein sequence ID" value="HNAJ_0000408601-mRNA-1"/>
    <property type="gene ID" value="HNAJ_0000408601"/>
</dbReference>
<accession>A0A0R3TAJ7</accession>
<organism evidence="2">
    <name type="scientific">Rodentolepis nana</name>
    <name type="common">Dwarf tapeworm</name>
    <name type="synonym">Hymenolepis nana</name>
    <dbReference type="NCBI Taxonomy" id="102285"/>
    <lineage>
        <taxon>Eukaryota</taxon>
        <taxon>Metazoa</taxon>
        <taxon>Spiralia</taxon>
        <taxon>Lophotrochozoa</taxon>
        <taxon>Platyhelminthes</taxon>
        <taxon>Cestoda</taxon>
        <taxon>Eucestoda</taxon>
        <taxon>Cyclophyllidea</taxon>
        <taxon>Hymenolepididae</taxon>
        <taxon>Rodentolepis</taxon>
    </lineage>
</organism>
<feature type="compositionally biased region" description="Basic residues" evidence="1">
    <location>
        <begin position="295"/>
        <end position="305"/>
    </location>
</feature>
<evidence type="ECO:0000256" key="1">
    <source>
        <dbReference type="SAM" id="MobiDB-lite"/>
    </source>
</evidence>
<proteinExistence type="predicted"/>
<protein>
    <submittedName>
        <fullName evidence="2">Ring finger protein 10</fullName>
    </submittedName>
</protein>
<feature type="compositionally biased region" description="Polar residues" evidence="1">
    <location>
        <begin position="1"/>
        <end position="13"/>
    </location>
</feature>